<feature type="transmembrane region" description="Helical" evidence="6">
    <location>
        <begin position="261"/>
        <end position="279"/>
    </location>
</feature>
<accession>A0A6L7G2V3</accession>
<feature type="domain" description="EamA" evidence="7">
    <location>
        <begin position="149"/>
        <end position="279"/>
    </location>
</feature>
<dbReference type="AlphaFoldDB" id="A0A6L7G2V3"/>
<dbReference type="InterPro" id="IPR037185">
    <property type="entry name" value="EmrE-like"/>
</dbReference>
<dbReference type="Proteomes" id="UP000477911">
    <property type="component" value="Unassembled WGS sequence"/>
</dbReference>
<dbReference type="InterPro" id="IPR050638">
    <property type="entry name" value="AA-Vitamin_Transporters"/>
</dbReference>
<dbReference type="Pfam" id="PF00892">
    <property type="entry name" value="EamA"/>
    <property type="match status" value="2"/>
</dbReference>
<comment type="subcellular location">
    <subcellularLocation>
        <location evidence="1">Membrane</location>
        <topology evidence="1">Multi-pass membrane protein</topology>
    </subcellularLocation>
</comment>
<comment type="similarity">
    <text evidence="2">Belongs to the EamA transporter family.</text>
</comment>
<dbReference type="PANTHER" id="PTHR32322">
    <property type="entry name" value="INNER MEMBRANE TRANSPORTER"/>
    <property type="match status" value="1"/>
</dbReference>
<evidence type="ECO:0000313" key="8">
    <source>
        <dbReference type="EMBL" id="MXN18455.1"/>
    </source>
</evidence>
<dbReference type="SUPFAM" id="SSF103481">
    <property type="entry name" value="Multidrug resistance efflux transporter EmrE"/>
    <property type="match status" value="2"/>
</dbReference>
<evidence type="ECO:0000256" key="2">
    <source>
        <dbReference type="ARBA" id="ARBA00007362"/>
    </source>
</evidence>
<feature type="transmembrane region" description="Helical" evidence="6">
    <location>
        <begin position="174"/>
        <end position="192"/>
    </location>
</feature>
<keyword evidence="4 6" id="KW-1133">Transmembrane helix</keyword>
<feature type="transmembrane region" description="Helical" evidence="6">
    <location>
        <begin position="32"/>
        <end position="53"/>
    </location>
</feature>
<feature type="transmembrane region" description="Helical" evidence="6">
    <location>
        <begin position="146"/>
        <end position="162"/>
    </location>
</feature>
<dbReference type="InterPro" id="IPR000620">
    <property type="entry name" value="EamA_dom"/>
</dbReference>
<evidence type="ECO:0000259" key="7">
    <source>
        <dbReference type="Pfam" id="PF00892"/>
    </source>
</evidence>
<dbReference type="PANTHER" id="PTHR32322:SF2">
    <property type="entry name" value="EAMA DOMAIN-CONTAINING PROTEIN"/>
    <property type="match status" value="1"/>
</dbReference>
<keyword evidence="5 6" id="KW-0472">Membrane</keyword>
<dbReference type="EMBL" id="WUMU01000012">
    <property type="protein sequence ID" value="MXN18455.1"/>
    <property type="molecule type" value="Genomic_DNA"/>
</dbReference>
<protein>
    <submittedName>
        <fullName evidence="8">EamA family transporter</fullName>
    </submittedName>
</protein>
<organism evidence="8 9">
    <name type="scientific">Pseudooceanicola albus</name>
    <dbReference type="NCBI Taxonomy" id="2692189"/>
    <lineage>
        <taxon>Bacteria</taxon>
        <taxon>Pseudomonadati</taxon>
        <taxon>Pseudomonadota</taxon>
        <taxon>Alphaproteobacteria</taxon>
        <taxon>Rhodobacterales</taxon>
        <taxon>Paracoccaceae</taxon>
        <taxon>Pseudooceanicola</taxon>
    </lineage>
</organism>
<keyword evidence="9" id="KW-1185">Reference proteome</keyword>
<reference evidence="8 9" key="1">
    <citation type="submission" date="2019-12" db="EMBL/GenBank/DDBJ databases">
        <authorList>
            <person name="Li M."/>
        </authorList>
    </citation>
    <scope>NUCLEOTIDE SEQUENCE [LARGE SCALE GENOMIC DNA]</scope>
    <source>
        <strain evidence="8 9">GBMRC 2024</strain>
    </source>
</reference>
<evidence type="ECO:0000256" key="5">
    <source>
        <dbReference type="ARBA" id="ARBA00023136"/>
    </source>
</evidence>
<evidence type="ECO:0000256" key="3">
    <source>
        <dbReference type="ARBA" id="ARBA00022692"/>
    </source>
</evidence>
<comment type="caution">
    <text evidence="8">The sequence shown here is derived from an EMBL/GenBank/DDBJ whole genome shotgun (WGS) entry which is preliminary data.</text>
</comment>
<feature type="transmembrane region" description="Helical" evidence="6">
    <location>
        <begin position="84"/>
        <end position="105"/>
    </location>
</feature>
<evidence type="ECO:0000256" key="1">
    <source>
        <dbReference type="ARBA" id="ARBA00004141"/>
    </source>
</evidence>
<sequence>MLAFSAIVAGSFPLGARVAPYIDPGALTAMRFWLAAAVVAGVALAGPGISPALLRAPWRFALLGATISVYFVTMFAGLRTAAPVSQSAVFTLVPPMAAVFGWLLLRQRTTARMALALSIGGAGALWVIFGGSLQQALAFNLGPGERIYFIGCLSHALYAPLVPRLNRGEPPLSFSLGVTLAGAVLLSVWFAPQILATDWLALPPVVWLTLGYTAVFASAVTFMLLQYASLRLPAAKVMAYTYMTPSWVILLGALSGHGLPTALILPGIALTVLALAILLKD</sequence>
<keyword evidence="3 6" id="KW-0812">Transmembrane</keyword>
<proteinExistence type="inferred from homology"/>
<feature type="transmembrane region" description="Helical" evidence="6">
    <location>
        <begin position="114"/>
        <end position="134"/>
    </location>
</feature>
<evidence type="ECO:0000256" key="4">
    <source>
        <dbReference type="ARBA" id="ARBA00022989"/>
    </source>
</evidence>
<evidence type="ECO:0000256" key="6">
    <source>
        <dbReference type="SAM" id="Phobius"/>
    </source>
</evidence>
<gene>
    <name evidence="8" type="ORF">GR170_11465</name>
</gene>
<dbReference type="GO" id="GO:0016020">
    <property type="term" value="C:membrane"/>
    <property type="evidence" value="ECO:0007669"/>
    <property type="project" value="UniProtKB-SubCell"/>
</dbReference>
<feature type="domain" description="EamA" evidence="7">
    <location>
        <begin position="2"/>
        <end position="128"/>
    </location>
</feature>
<evidence type="ECO:0000313" key="9">
    <source>
        <dbReference type="Proteomes" id="UP000477911"/>
    </source>
</evidence>
<feature type="transmembrane region" description="Helical" evidence="6">
    <location>
        <begin position="60"/>
        <end position="78"/>
    </location>
</feature>
<feature type="transmembrane region" description="Helical" evidence="6">
    <location>
        <begin position="204"/>
        <end position="225"/>
    </location>
</feature>
<name>A0A6L7G2V3_9RHOB</name>